<keyword evidence="3" id="KW-1185">Reference proteome</keyword>
<name>A0A059GAI3_9PROT</name>
<evidence type="ECO:0000313" key="3">
    <source>
        <dbReference type="Proteomes" id="UP000024942"/>
    </source>
</evidence>
<accession>A0A059GAI3</accession>
<dbReference type="PATRIC" id="fig|1280953.3.peg.646"/>
<gene>
    <name evidence="2" type="ORF">HOC_03188</name>
</gene>
<dbReference type="AlphaFoldDB" id="A0A059GAI3"/>
<dbReference type="EMBL" id="ARYL01000003">
    <property type="protein sequence ID" value="KDA03847.1"/>
    <property type="molecule type" value="Genomic_DNA"/>
</dbReference>
<evidence type="ECO:0000313" key="2">
    <source>
        <dbReference type="EMBL" id="KDA03847.1"/>
    </source>
</evidence>
<dbReference type="Proteomes" id="UP000024942">
    <property type="component" value="Unassembled WGS sequence"/>
</dbReference>
<keyword evidence="1" id="KW-0732">Signal</keyword>
<dbReference type="OrthoDB" id="7619237at2"/>
<reference evidence="2 3" key="1">
    <citation type="journal article" date="2014" name="Antonie Van Leeuwenhoek">
        <title>Hyphomonas beringensis sp. nov. and Hyphomonas chukchiensis sp. nov., isolated from surface seawater of the Bering Sea and Chukchi Sea.</title>
        <authorList>
            <person name="Li C."/>
            <person name="Lai Q."/>
            <person name="Li G."/>
            <person name="Dong C."/>
            <person name="Wang J."/>
            <person name="Liao Y."/>
            <person name="Shao Z."/>
        </authorList>
    </citation>
    <scope>NUCLEOTIDE SEQUENCE [LARGE SCALE GENOMIC DNA]</scope>
    <source>
        <strain evidence="2 3">SCH89</strain>
    </source>
</reference>
<feature type="signal peptide" evidence="1">
    <location>
        <begin position="1"/>
        <end position="19"/>
    </location>
</feature>
<evidence type="ECO:0000256" key="1">
    <source>
        <dbReference type="SAM" id="SignalP"/>
    </source>
</evidence>
<feature type="chain" id="PRO_5001573743" evidence="1">
    <location>
        <begin position="20"/>
        <end position="171"/>
    </location>
</feature>
<sequence length="171" mass="18203">MRILALPFLLFAAGLSASAQTAPEVVKVEAILPDPQGDEMEPAPALELIEDHSVVLLDLTMSVEAYPSFENADGTYSTLDGDCEFGPMEGVRMMSVPTGSNHLLLNIRPGDPSQFAANSVSCDYMPSLQIGENIGQVVKVRGCYLANYHSIPTAAMYVLNPLPASACGLTQ</sequence>
<proteinExistence type="predicted"/>
<organism evidence="2 3">
    <name type="scientific">Hyphomonas oceanitis SCH89</name>
    <dbReference type="NCBI Taxonomy" id="1280953"/>
    <lineage>
        <taxon>Bacteria</taxon>
        <taxon>Pseudomonadati</taxon>
        <taxon>Pseudomonadota</taxon>
        <taxon>Alphaproteobacteria</taxon>
        <taxon>Hyphomonadales</taxon>
        <taxon>Hyphomonadaceae</taxon>
        <taxon>Hyphomonas</taxon>
    </lineage>
</organism>
<keyword evidence="2" id="KW-0449">Lipoprotein</keyword>
<protein>
    <submittedName>
        <fullName evidence="2">Putative lipoprotein</fullName>
    </submittedName>
</protein>
<comment type="caution">
    <text evidence="2">The sequence shown here is derived from an EMBL/GenBank/DDBJ whole genome shotgun (WGS) entry which is preliminary data.</text>
</comment>
<dbReference type="RefSeq" id="WP_035535842.1">
    <property type="nucleotide sequence ID" value="NZ_ARYL01000003.1"/>
</dbReference>
<dbReference type="STRING" id="1280953.HOC_03188"/>